<keyword evidence="4" id="KW-1185">Reference proteome</keyword>
<evidence type="ECO:0000313" key="4">
    <source>
        <dbReference type="Proteomes" id="UP000004018"/>
    </source>
</evidence>
<dbReference type="EMBL" id="ADGP01000003">
    <property type="protein sequence ID" value="EFD94789.1"/>
    <property type="molecule type" value="Genomic_DNA"/>
</dbReference>
<sequence>MFRFLSAYFFIHTLSLKEYNAKFMPDYLKKYPFLLRLQAKEKSI</sequence>
<reference evidence="3" key="1">
    <citation type="submission" date="2009-12" db="EMBL/GenBank/DDBJ databases">
        <title>Sequence of Clostridiales genomosp. BVAB3 str. UPII9-5.</title>
        <authorList>
            <person name="Madupu R."/>
            <person name="Durkin A.S."/>
            <person name="Torralba M."/>
            <person name="Methe B."/>
            <person name="Sutton G.G."/>
            <person name="Strausberg R.L."/>
            <person name="Nelson K.E."/>
        </authorList>
    </citation>
    <scope>NUCLEOTIDE SEQUENCE [LARGE SCALE GENOMIC DNA]</scope>
    <source>
        <strain evidence="3">28L</strain>
    </source>
</reference>
<protein>
    <submittedName>
        <fullName evidence="1">Uncharacterized protein</fullName>
    </submittedName>
</protein>
<evidence type="ECO:0000313" key="3">
    <source>
        <dbReference type="Proteomes" id="UP000003242"/>
    </source>
</evidence>
<dbReference type="Proteomes" id="UP000004018">
    <property type="component" value="Unassembled WGS sequence"/>
</dbReference>
<evidence type="ECO:0000313" key="1">
    <source>
        <dbReference type="EMBL" id="EFD94789.1"/>
    </source>
</evidence>
<evidence type="ECO:0000313" key="2">
    <source>
        <dbReference type="EMBL" id="EGL41061.1"/>
    </source>
</evidence>
<gene>
    <name evidence="1" type="ORF">HMPREF0889_0940</name>
    <name evidence="2" type="ORF">HMPREF1039_1353</name>
</gene>
<dbReference type="STRING" id="699218.HMPREF0889_0940"/>
<accession>D3LSK2</accession>
<comment type="caution">
    <text evidence="1">The sequence shown here is derived from an EMBL/GenBank/DDBJ whole genome shotgun (WGS) entry which is preliminary data.</text>
</comment>
<dbReference type="EMBL" id="AFIJ01000018">
    <property type="protein sequence ID" value="EGL41061.1"/>
    <property type="molecule type" value="Genomic_DNA"/>
</dbReference>
<dbReference type="Proteomes" id="UP000003242">
    <property type="component" value="Unassembled WGS sequence"/>
</dbReference>
<reference evidence="1" key="2">
    <citation type="submission" date="2009-12" db="EMBL/GenBank/DDBJ databases">
        <authorList>
            <person name="Madupu R."/>
            <person name="Durkin A.S."/>
            <person name="Torralba M."/>
            <person name="Methe B."/>
            <person name="Sutton G.G."/>
            <person name="Strausberg R.L."/>
            <person name="Nelson K.E."/>
        </authorList>
    </citation>
    <scope>NUCLEOTIDE SEQUENCE</scope>
    <source>
        <strain evidence="1">28L</strain>
    </source>
</reference>
<proteinExistence type="predicted"/>
<name>D3LSK2_9FIRM</name>
<organism evidence="1 3">
    <name type="scientific">Megasphaera lornae</name>
    <dbReference type="NCBI Taxonomy" id="1000568"/>
    <lineage>
        <taxon>Bacteria</taxon>
        <taxon>Bacillati</taxon>
        <taxon>Bacillota</taxon>
        <taxon>Negativicutes</taxon>
        <taxon>Veillonellales</taxon>
        <taxon>Veillonellaceae</taxon>
        <taxon>Megasphaera</taxon>
    </lineage>
</organism>
<reference evidence="2 4" key="3">
    <citation type="submission" date="2011-04" db="EMBL/GenBank/DDBJ databases">
        <authorList>
            <person name="Harkins D.M."/>
            <person name="Madupu R."/>
            <person name="Durkin A.S."/>
            <person name="Torralba M."/>
            <person name="Methe B."/>
            <person name="Sutton G.G."/>
            <person name="Nelson K.E."/>
        </authorList>
    </citation>
    <scope>NUCLEOTIDE SEQUENCE [LARGE SCALE GENOMIC DNA]</scope>
    <source>
        <strain evidence="2 4">UPII 199-6</strain>
    </source>
</reference>
<dbReference type="AlphaFoldDB" id="D3LSK2"/>